<organism evidence="2">
    <name type="scientific">Tanacetum cinerariifolium</name>
    <name type="common">Dalmatian daisy</name>
    <name type="synonym">Chrysanthemum cinerariifolium</name>
    <dbReference type="NCBI Taxonomy" id="118510"/>
    <lineage>
        <taxon>Eukaryota</taxon>
        <taxon>Viridiplantae</taxon>
        <taxon>Streptophyta</taxon>
        <taxon>Embryophyta</taxon>
        <taxon>Tracheophyta</taxon>
        <taxon>Spermatophyta</taxon>
        <taxon>Magnoliopsida</taxon>
        <taxon>eudicotyledons</taxon>
        <taxon>Gunneridae</taxon>
        <taxon>Pentapetalae</taxon>
        <taxon>asterids</taxon>
        <taxon>campanulids</taxon>
        <taxon>Asterales</taxon>
        <taxon>Asteraceae</taxon>
        <taxon>Asteroideae</taxon>
        <taxon>Anthemideae</taxon>
        <taxon>Anthemidinae</taxon>
        <taxon>Tanacetum</taxon>
    </lineage>
</organism>
<comment type="caution">
    <text evidence="2">The sequence shown here is derived from an EMBL/GenBank/DDBJ whole genome shotgun (WGS) entry which is preliminary data.</text>
</comment>
<evidence type="ECO:0000313" key="2">
    <source>
        <dbReference type="EMBL" id="GFD62641.1"/>
    </source>
</evidence>
<dbReference type="EMBL" id="BKCJ011936746">
    <property type="protein sequence ID" value="GFD62641.1"/>
    <property type="molecule type" value="Genomic_DNA"/>
</dbReference>
<sequence>SSSTPAISSDVAELKDMVRALLLDKKNQSSAPAPSLTPAPVKAVEPNCVTCGGTHS</sequence>
<proteinExistence type="predicted"/>
<feature type="compositionally biased region" description="Low complexity" evidence="1">
    <location>
        <begin position="29"/>
        <end position="40"/>
    </location>
</feature>
<evidence type="ECO:0000256" key="1">
    <source>
        <dbReference type="SAM" id="MobiDB-lite"/>
    </source>
</evidence>
<reference evidence="2" key="1">
    <citation type="journal article" date="2019" name="Sci. Rep.">
        <title>Draft genome of Tanacetum cinerariifolium, the natural source of mosquito coil.</title>
        <authorList>
            <person name="Yamashiro T."/>
            <person name="Shiraishi A."/>
            <person name="Satake H."/>
            <person name="Nakayama K."/>
        </authorList>
    </citation>
    <scope>NUCLEOTIDE SEQUENCE</scope>
</reference>
<accession>A0A699Y1G8</accession>
<gene>
    <name evidence="2" type="ORF">Tci_934610</name>
</gene>
<feature type="non-terminal residue" evidence="2">
    <location>
        <position position="1"/>
    </location>
</feature>
<dbReference type="AlphaFoldDB" id="A0A699Y1G8"/>
<evidence type="ECO:0008006" key="3">
    <source>
        <dbReference type="Google" id="ProtNLM"/>
    </source>
</evidence>
<protein>
    <recommendedName>
        <fullName evidence="3">Reverse transcriptase domain-containing protein</fullName>
    </recommendedName>
</protein>
<name>A0A699Y1G8_TANCI</name>
<feature type="region of interest" description="Disordered" evidence="1">
    <location>
        <begin position="25"/>
        <end position="46"/>
    </location>
</feature>